<reference evidence="2 3" key="1">
    <citation type="submission" date="2022-04" db="EMBL/GenBank/DDBJ databases">
        <title>Roseobacter sp. WL0113 is a bacterium isolated from neritic sediment.</title>
        <authorList>
            <person name="Wang L."/>
            <person name="He W."/>
            <person name="Zhang D.-F."/>
        </authorList>
    </citation>
    <scope>NUCLEOTIDE SEQUENCE [LARGE SCALE GENOMIC DNA]</scope>
    <source>
        <strain evidence="2 3">WL0113</strain>
    </source>
</reference>
<evidence type="ECO:0000313" key="2">
    <source>
        <dbReference type="EMBL" id="MCV3273437.1"/>
    </source>
</evidence>
<accession>A0ABT3BIR1</accession>
<comment type="caution">
    <text evidence="2">The sequence shown here is derived from an EMBL/GenBank/DDBJ whole genome shotgun (WGS) entry which is preliminary data.</text>
</comment>
<evidence type="ECO:0000313" key="3">
    <source>
        <dbReference type="Proteomes" id="UP001208690"/>
    </source>
</evidence>
<proteinExistence type="predicted"/>
<feature type="region of interest" description="Disordered" evidence="1">
    <location>
        <begin position="79"/>
        <end position="117"/>
    </location>
</feature>
<dbReference type="Proteomes" id="UP001208690">
    <property type="component" value="Unassembled WGS sequence"/>
</dbReference>
<keyword evidence="3" id="KW-1185">Reference proteome</keyword>
<dbReference type="RefSeq" id="WP_263845662.1">
    <property type="nucleotide sequence ID" value="NZ_JALIEB010000015.1"/>
</dbReference>
<gene>
    <name evidence="2" type="ORF">MUB52_18550</name>
</gene>
<sequence length="117" mass="12504">MAVSSFFYEKNKDTRQIRGQRYNSAGVAVGDDFLVADEDGAEISAQLLDDSRVALVYRIIRSRNLQMAVVKAELSTPVAGPSTPICGGNDTVTGGENEDVPDPERSQLRPAKSSGGT</sequence>
<organism evidence="2 3">
    <name type="scientific">Roseobacter sinensis</name>
    <dbReference type="NCBI Taxonomy" id="2931391"/>
    <lineage>
        <taxon>Bacteria</taxon>
        <taxon>Pseudomonadati</taxon>
        <taxon>Pseudomonadota</taxon>
        <taxon>Alphaproteobacteria</taxon>
        <taxon>Rhodobacterales</taxon>
        <taxon>Roseobacteraceae</taxon>
        <taxon>Roseobacter</taxon>
    </lineage>
</organism>
<name>A0ABT3BIR1_9RHOB</name>
<evidence type="ECO:0000256" key="1">
    <source>
        <dbReference type="SAM" id="MobiDB-lite"/>
    </source>
</evidence>
<dbReference type="EMBL" id="JALIEB010000015">
    <property type="protein sequence ID" value="MCV3273437.1"/>
    <property type="molecule type" value="Genomic_DNA"/>
</dbReference>
<protein>
    <submittedName>
        <fullName evidence="2">Uncharacterized protein</fullName>
    </submittedName>
</protein>